<feature type="region of interest" description="Disordered" evidence="1">
    <location>
        <begin position="152"/>
        <end position="177"/>
    </location>
</feature>
<feature type="domain" description="DinB-like" evidence="2">
    <location>
        <begin position="16"/>
        <end position="150"/>
    </location>
</feature>
<dbReference type="Pfam" id="PF12867">
    <property type="entry name" value="DinB_2"/>
    <property type="match status" value="1"/>
</dbReference>
<feature type="compositionally biased region" description="Basic and acidic residues" evidence="1">
    <location>
        <begin position="164"/>
        <end position="177"/>
    </location>
</feature>
<evidence type="ECO:0000313" key="3">
    <source>
        <dbReference type="EMBL" id="KKL51176.1"/>
    </source>
</evidence>
<organism evidence="3">
    <name type="scientific">marine sediment metagenome</name>
    <dbReference type="NCBI Taxonomy" id="412755"/>
    <lineage>
        <taxon>unclassified sequences</taxon>
        <taxon>metagenomes</taxon>
        <taxon>ecological metagenomes</taxon>
    </lineage>
</organism>
<protein>
    <recommendedName>
        <fullName evidence="2">DinB-like domain-containing protein</fullName>
    </recommendedName>
</protein>
<proteinExistence type="predicted"/>
<dbReference type="InterPro" id="IPR024775">
    <property type="entry name" value="DinB-like"/>
</dbReference>
<comment type="caution">
    <text evidence="3">The sequence shown here is derived from an EMBL/GenBank/DDBJ whole genome shotgun (WGS) entry which is preliminary data.</text>
</comment>
<dbReference type="Gene3D" id="1.20.120.450">
    <property type="entry name" value="dinb family like domain"/>
    <property type="match status" value="1"/>
</dbReference>
<name>A0A0F9DBT6_9ZZZZ</name>
<dbReference type="EMBL" id="LAZR01032338">
    <property type="protein sequence ID" value="KKL51176.1"/>
    <property type="molecule type" value="Genomic_DNA"/>
</dbReference>
<accession>A0A0F9DBT6</accession>
<dbReference type="SUPFAM" id="SSF109854">
    <property type="entry name" value="DinB/YfiT-like putative metalloenzymes"/>
    <property type="match status" value="1"/>
</dbReference>
<dbReference type="AlphaFoldDB" id="A0A0F9DBT6"/>
<evidence type="ECO:0000259" key="2">
    <source>
        <dbReference type="Pfam" id="PF12867"/>
    </source>
</evidence>
<evidence type="ECO:0000256" key="1">
    <source>
        <dbReference type="SAM" id="MobiDB-lite"/>
    </source>
</evidence>
<reference evidence="3" key="1">
    <citation type="journal article" date="2015" name="Nature">
        <title>Complex archaea that bridge the gap between prokaryotes and eukaryotes.</title>
        <authorList>
            <person name="Spang A."/>
            <person name="Saw J.H."/>
            <person name="Jorgensen S.L."/>
            <person name="Zaremba-Niedzwiedzka K."/>
            <person name="Martijn J."/>
            <person name="Lind A.E."/>
            <person name="van Eijk R."/>
            <person name="Schleper C."/>
            <person name="Guy L."/>
            <person name="Ettema T.J."/>
        </authorList>
    </citation>
    <scope>NUCLEOTIDE SEQUENCE</scope>
</reference>
<gene>
    <name evidence="3" type="ORF">LCGC14_2298120</name>
</gene>
<sequence>MAEEAPIKELKDKMAQERGKLLSILELLSEEEAVKPPQPGEWTVKQQMSHLCEMETAYRAWVEKALAEDGANLDGVQGEPVAIPLERAHLNAVPEHITEMRAQRQKTLAVMERMRPQDYDRTATSAVFGTLTVMQWLRSYYRHDRMHYDQVRGEEPTYKPQFRSGKEPDQRRPAAAG</sequence>
<dbReference type="InterPro" id="IPR034660">
    <property type="entry name" value="DinB/YfiT-like"/>
</dbReference>